<reference evidence="9 10" key="1">
    <citation type="submission" date="2018-10" db="EMBL/GenBank/DDBJ databases">
        <authorList>
            <person name="Li J."/>
        </authorList>
    </citation>
    <scope>NUCLEOTIDE SEQUENCE [LARGE SCALE GENOMIC DNA]</scope>
    <source>
        <strain evidence="9 10">JCM 30549</strain>
    </source>
</reference>
<feature type="transmembrane region" description="Helical" evidence="7">
    <location>
        <begin position="180"/>
        <end position="203"/>
    </location>
</feature>
<dbReference type="Pfam" id="PF00083">
    <property type="entry name" value="Sugar_tr"/>
    <property type="match status" value="1"/>
</dbReference>
<dbReference type="InterPro" id="IPR005829">
    <property type="entry name" value="Sugar_transporter_CS"/>
</dbReference>
<dbReference type="InterPro" id="IPR036259">
    <property type="entry name" value="MFS_trans_sf"/>
</dbReference>
<gene>
    <name evidence="9" type="ORF">D9V30_07020</name>
</gene>
<dbReference type="CDD" id="cd17316">
    <property type="entry name" value="MFS_SV2_like"/>
    <property type="match status" value="1"/>
</dbReference>
<accession>A0A3L6ZPD9</accession>
<dbReference type="AlphaFoldDB" id="A0A3L6ZPD9"/>
<keyword evidence="3 7" id="KW-0812">Transmembrane</keyword>
<dbReference type="InterPro" id="IPR005828">
    <property type="entry name" value="MFS_sugar_transport-like"/>
</dbReference>
<evidence type="ECO:0000256" key="2">
    <source>
        <dbReference type="ARBA" id="ARBA00022448"/>
    </source>
</evidence>
<feature type="transmembrane region" description="Helical" evidence="7">
    <location>
        <begin position="378"/>
        <end position="399"/>
    </location>
</feature>
<evidence type="ECO:0000259" key="8">
    <source>
        <dbReference type="PROSITE" id="PS50850"/>
    </source>
</evidence>
<keyword evidence="5 7" id="KW-0472">Membrane</keyword>
<dbReference type="Pfam" id="PF07690">
    <property type="entry name" value="MFS_1"/>
    <property type="match status" value="1"/>
</dbReference>
<comment type="subcellular location">
    <subcellularLocation>
        <location evidence="1">Cell membrane</location>
        <topology evidence="1">Multi-pass membrane protein</topology>
    </subcellularLocation>
</comment>
<dbReference type="GO" id="GO:0022857">
    <property type="term" value="F:transmembrane transporter activity"/>
    <property type="evidence" value="ECO:0007669"/>
    <property type="project" value="InterPro"/>
</dbReference>
<dbReference type="PROSITE" id="PS00217">
    <property type="entry name" value="SUGAR_TRANSPORT_2"/>
    <property type="match status" value="1"/>
</dbReference>
<organism evidence="9 10">
    <name type="scientific">Mycetocola reblochoni</name>
    <dbReference type="NCBI Taxonomy" id="331618"/>
    <lineage>
        <taxon>Bacteria</taxon>
        <taxon>Bacillati</taxon>
        <taxon>Actinomycetota</taxon>
        <taxon>Actinomycetes</taxon>
        <taxon>Micrococcales</taxon>
        <taxon>Microbacteriaceae</taxon>
        <taxon>Mycetocola</taxon>
    </lineage>
</organism>
<feature type="transmembrane region" description="Helical" evidence="7">
    <location>
        <begin position="464"/>
        <end position="488"/>
    </location>
</feature>
<evidence type="ECO:0000313" key="9">
    <source>
        <dbReference type="EMBL" id="RLP69677.1"/>
    </source>
</evidence>
<feature type="transmembrane region" description="Helical" evidence="7">
    <location>
        <begin position="342"/>
        <end position="366"/>
    </location>
</feature>
<feature type="transmembrane region" description="Helical" evidence="7">
    <location>
        <begin position="209"/>
        <end position="228"/>
    </location>
</feature>
<evidence type="ECO:0000256" key="1">
    <source>
        <dbReference type="ARBA" id="ARBA00004651"/>
    </source>
</evidence>
<dbReference type="EMBL" id="RCUW01000004">
    <property type="protein sequence ID" value="RLP69677.1"/>
    <property type="molecule type" value="Genomic_DNA"/>
</dbReference>
<sequence length="531" mass="55297">MAPVNLVLRLTSTVSSTFTLGGAMTTAPQTPTTAEQQAALLARLDDLEPGKPHRRLMVMGGLGYTFDSFDGQLMGYALSALIVIWAIPAEVSGWLLSSIFFGYLVGALVAGVLADRFGRKRLMLTSLLIFSLCSLLMGTATTVPELFIWRALAGIGIGAETALIAPYISEFLPAKARGTFVARTVGFLAFGYILAGVIAPIVISPNPEIGWRIAAVVAALPVVLLLWWRRRLPESPRFLLTRGRIDEATAVVEDFERRSGLDPAEHAAAVAARRASATGSEQQATAAADPAASPAGPGGDPSAAGAAGAAAPDGAEPGGQGRSKLLAPLAGLWRGRLARTTIVIWVLWFILTGVNYGFASWLPALLITAKGFTLTGSFLFALVTALAQLPGYYVASLLIDRMERKWLLAIYAAGGTVSAVIVALAGSPSVLLLGCALLAAFTNGAAAVYYTYTAELYPTAVRATGVGVASAVGRIGAISAPIAIGYLYASIGFANVFLCLVAALVLAVVVVVVFGERTSGRRLNEEVPSGS</sequence>
<evidence type="ECO:0000256" key="5">
    <source>
        <dbReference type="ARBA" id="ARBA00023136"/>
    </source>
</evidence>
<feature type="transmembrane region" description="Helical" evidence="7">
    <location>
        <begin position="147"/>
        <end position="168"/>
    </location>
</feature>
<evidence type="ECO:0000256" key="6">
    <source>
        <dbReference type="SAM" id="MobiDB-lite"/>
    </source>
</evidence>
<dbReference type="PANTHER" id="PTHR23511">
    <property type="entry name" value="SYNAPTIC VESICLE GLYCOPROTEIN 2"/>
    <property type="match status" value="1"/>
</dbReference>
<feature type="domain" description="Major facilitator superfamily (MFS) profile" evidence="8">
    <location>
        <begin position="56"/>
        <end position="519"/>
    </location>
</feature>
<dbReference type="SUPFAM" id="SSF103473">
    <property type="entry name" value="MFS general substrate transporter"/>
    <property type="match status" value="1"/>
</dbReference>
<feature type="transmembrane region" description="Helical" evidence="7">
    <location>
        <begin position="121"/>
        <end position="141"/>
    </location>
</feature>
<dbReference type="PANTHER" id="PTHR23511:SF34">
    <property type="entry name" value="SYNAPTIC VESICLE GLYCOPROTEIN 2"/>
    <property type="match status" value="1"/>
</dbReference>
<feature type="transmembrane region" description="Helical" evidence="7">
    <location>
        <begin position="431"/>
        <end position="452"/>
    </location>
</feature>
<dbReference type="Gene3D" id="1.20.1250.20">
    <property type="entry name" value="MFS general substrate transporter like domains"/>
    <property type="match status" value="1"/>
</dbReference>
<keyword evidence="4 7" id="KW-1133">Transmembrane helix</keyword>
<dbReference type="GO" id="GO:0005886">
    <property type="term" value="C:plasma membrane"/>
    <property type="evidence" value="ECO:0007669"/>
    <property type="project" value="UniProtKB-SubCell"/>
</dbReference>
<dbReference type="InterPro" id="IPR011701">
    <property type="entry name" value="MFS"/>
</dbReference>
<feature type="region of interest" description="Disordered" evidence="6">
    <location>
        <begin position="281"/>
        <end position="319"/>
    </location>
</feature>
<feature type="transmembrane region" description="Helical" evidence="7">
    <location>
        <begin position="406"/>
        <end position="425"/>
    </location>
</feature>
<dbReference type="PROSITE" id="PS00216">
    <property type="entry name" value="SUGAR_TRANSPORT_1"/>
    <property type="match status" value="1"/>
</dbReference>
<dbReference type="Proteomes" id="UP000275395">
    <property type="component" value="Unassembled WGS sequence"/>
</dbReference>
<dbReference type="InterPro" id="IPR020846">
    <property type="entry name" value="MFS_dom"/>
</dbReference>
<evidence type="ECO:0000256" key="4">
    <source>
        <dbReference type="ARBA" id="ARBA00022989"/>
    </source>
</evidence>
<evidence type="ECO:0000256" key="3">
    <source>
        <dbReference type="ARBA" id="ARBA00022692"/>
    </source>
</evidence>
<proteinExistence type="predicted"/>
<feature type="transmembrane region" description="Helical" evidence="7">
    <location>
        <begin position="494"/>
        <end position="514"/>
    </location>
</feature>
<evidence type="ECO:0000313" key="10">
    <source>
        <dbReference type="Proteomes" id="UP000275395"/>
    </source>
</evidence>
<dbReference type="PROSITE" id="PS50850">
    <property type="entry name" value="MFS"/>
    <property type="match status" value="1"/>
</dbReference>
<protein>
    <submittedName>
        <fullName evidence="9">MFS transporter</fullName>
    </submittedName>
</protein>
<keyword evidence="2" id="KW-0813">Transport</keyword>
<feature type="transmembrane region" description="Helical" evidence="7">
    <location>
        <begin position="93"/>
        <end position="114"/>
    </location>
</feature>
<comment type="caution">
    <text evidence="9">The sequence shown here is derived from an EMBL/GenBank/DDBJ whole genome shotgun (WGS) entry which is preliminary data.</text>
</comment>
<name>A0A3L6ZPD9_9MICO</name>
<feature type="compositionally biased region" description="Low complexity" evidence="6">
    <location>
        <begin position="286"/>
        <end position="315"/>
    </location>
</feature>
<evidence type="ECO:0000256" key="7">
    <source>
        <dbReference type="SAM" id="Phobius"/>
    </source>
</evidence>